<sequence>MKKISVIVPTYKPDYYIWECLNSIATQSLDKEKYEVLIILNGDKEPFFTKIDLYLKENNLYNFNLIYTQEKGVSNARNIALDKVSGEYICFVDDDDFLDKNYLEEMLRVILKYGNDGIVVSNYLNFDEKTGLEKNRTSYKFGSIKKNLLSRRKVFSTIGAKLIPVKTVNKIRFNNNFKNGEDSLFMVEISKNIKYIAIPENEIYYNRRLRISSANFRKKKISYILSNTFFLILNYSKFLFKKSYNKVFILARIVAIMKGMILQLWYSNKRGT</sequence>
<dbReference type="PATRIC" id="fig|76859.3.peg.2253"/>
<dbReference type="Proteomes" id="UP000063147">
    <property type="component" value="Chromosome"/>
</dbReference>
<dbReference type="SUPFAM" id="SSF53448">
    <property type="entry name" value="Nucleotide-diphospho-sugar transferases"/>
    <property type="match status" value="1"/>
</dbReference>
<keyword evidence="1" id="KW-0812">Transmembrane</keyword>
<reference evidence="3 4" key="1">
    <citation type="submission" date="2015-09" db="EMBL/GenBank/DDBJ databases">
        <authorList>
            <person name="Jackson K.R."/>
            <person name="Lunt B.L."/>
            <person name="Fisher J.N.B."/>
            <person name="Gardner A.V."/>
            <person name="Bailey M.E."/>
            <person name="Deus L.M."/>
            <person name="Earl A.S."/>
            <person name="Gibby P.D."/>
            <person name="Hartmann K.A."/>
            <person name="Liu J.E."/>
            <person name="Manci A.M."/>
            <person name="Nielsen D.A."/>
            <person name="Solomon M.B."/>
            <person name="Breakwell D.P."/>
            <person name="Burnett S.H."/>
            <person name="Grose J.H."/>
        </authorList>
    </citation>
    <scope>NUCLEOTIDE SEQUENCE [LARGE SCALE GENOMIC DNA]</scope>
    <source>
        <strain evidence="3 4">KCOM 1279</strain>
    </source>
</reference>
<feature type="transmembrane region" description="Helical" evidence="1">
    <location>
        <begin position="221"/>
        <end position="240"/>
    </location>
</feature>
<dbReference type="AlphaFoldDB" id="A0A0M3USU2"/>
<dbReference type="CDD" id="cd00761">
    <property type="entry name" value="Glyco_tranf_GTA_type"/>
    <property type="match status" value="1"/>
</dbReference>
<dbReference type="EMBL" id="CP012713">
    <property type="protein sequence ID" value="ALF18693.1"/>
    <property type="molecule type" value="Genomic_DNA"/>
</dbReference>
<proteinExistence type="predicted"/>
<dbReference type="PANTHER" id="PTHR22916">
    <property type="entry name" value="GLYCOSYLTRANSFERASE"/>
    <property type="match status" value="1"/>
</dbReference>
<feature type="domain" description="Glycosyltransferase 2-like" evidence="2">
    <location>
        <begin position="5"/>
        <end position="157"/>
    </location>
</feature>
<gene>
    <name evidence="3" type="ORF">RN98_11150</name>
</gene>
<organism evidence="3">
    <name type="scientific">Fusobacterium animalis</name>
    <dbReference type="NCBI Taxonomy" id="76859"/>
    <lineage>
        <taxon>Bacteria</taxon>
        <taxon>Fusobacteriati</taxon>
        <taxon>Fusobacteriota</taxon>
        <taxon>Fusobacteriia</taxon>
        <taxon>Fusobacteriales</taxon>
        <taxon>Fusobacteriaceae</taxon>
        <taxon>Fusobacterium</taxon>
    </lineage>
</organism>
<protein>
    <recommendedName>
        <fullName evidence="2">Glycosyltransferase 2-like domain-containing protein</fullName>
    </recommendedName>
</protein>
<dbReference type="Pfam" id="PF00535">
    <property type="entry name" value="Glycos_transf_2"/>
    <property type="match status" value="1"/>
</dbReference>
<evidence type="ECO:0000259" key="2">
    <source>
        <dbReference type="Pfam" id="PF00535"/>
    </source>
</evidence>
<evidence type="ECO:0000313" key="4">
    <source>
        <dbReference type="Proteomes" id="UP000063147"/>
    </source>
</evidence>
<keyword evidence="1" id="KW-0472">Membrane</keyword>
<evidence type="ECO:0000313" key="3">
    <source>
        <dbReference type="EMBL" id="ALF18693.1"/>
    </source>
</evidence>
<name>A0A0M3USU2_9FUSO</name>
<dbReference type="GO" id="GO:0016758">
    <property type="term" value="F:hexosyltransferase activity"/>
    <property type="evidence" value="ECO:0007669"/>
    <property type="project" value="UniProtKB-ARBA"/>
</dbReference>
<dbReference type="RefSeq" id="WP_236931798.1">
    <property type="nucleotide sequence ID" value="NZ_CP012713.1"/>
</dbReference>
<evidence type="ECO:0000256" key="1">
    <source>
        <dbReference type="SAM" id="Phobius"/>
    </source>
</evidence>
<accession>A0A0M3USU2</accession>
<feature type="transmembrane region" description="Helical" evidence="1">
    <location>
        <begin position="247"/>
        <end position="266"/>
    </location>
</feature>
<dbReference type="PANTHER" id="PTHR22916:SF3">
    <property type="entry name" value="UDP-GLCNAC:BETAGAL BETA-1,3-N-ACETYLGLUCOSAMINYLTRANSFERASE-LIKE PROTEIN 1"/>
    <property type="match status" value="1"/>
</dbReference>
<keyword evidence="1" id="KW-1133">Transmembrane helix</keyword>
<dbReference type="InterPro" id="IPR029044">
    <property type="entry name" value="Nucleotide-diphossugar_trans"/>
</dbReference>
<dbReference type="InterPro" id="IPR001173">
    <property type="entry name" value="Glyco_trans_2-like"/>
</dbReference>
<dbReference type="Gene3D" id="3.90.550.10">
    <property type="entry name" value="Spore Coat Polysaccharide Biosynthesis Protein SpsA, Chain A"/>
    <property type="match status" value="1"/>
</dbReference>